<keyword evidence="5" id="KW-1185">Reference proteome</keyword>
<evidence type="ECO:0000256" key="2">
    <source>
        <dbReference type="PROSITE-ProRule" id="PRU00335"/>
    </source>
</evidence>
<dbReference type="InterPro" id="IPR036271">
    <property type="entry name" value="Tet_transcr_reg_TetR-rel_C_sf"/>
</dbReference>
<dbReference type="AlphaFoldDB" id="A0A059G5V1"/>
<evidence type="ECO:0000259" key="3">
    <source>
        <dbReference type="PROSITE" id="PS50977"/>
    </source>
</evidence>
<dbReference type="SUPFAM" id="SSF48498">
    <property type="entry name" value="Tetracyclin repressor-like, C-terminal domain"/>
    <property type="match status" value="1"/>
</dbReference>
<dbReference type="Gene3D" id="1.10.357.10">
    <property type="entry name" value="Tetracycline Repressor, domain 2"/>
    <property type="match status" value="1"/>
</dbReference>
<dbReference type="Proteomes" id="UP000024942">
    <property type="component" value="Unassembled WGS sequence"/>
</dbReference>
<protein>
    <submittedName>
        <fullName evidence="4">TetR family transcriptional regulator</fullName>
    </submittedName>
</protein>
<keyword evidence="1 2" id="KW-0238">DNA-binding</keyword>
<dbReference type="SUPFAM" id="SSF46689">
    <property type="entry name" value="Homeodomain-like"/>
    <property type="match status" value="1"/>
</dbReference>
<proteinExistence type="predicted"/>
<evidence type="ECO:0000313" key="4">
    <source>
        <dbReference type="EMBL" id="KDA01940.1"/>
    </source>
</evidence>
<dbReference type="Pfam" id="PF17940">
    <property type="entry name" value="TetR_C_31"/>
    <property type="match status" value="1"/>
</dbReference>
<comment type="caution">
    <text evidence="4">The sequence shown here is derived from an EMBL/GenBank/DDBJ whole genome shotgun (WGS) entry which is preliminary data.</text>
</comment>
<dbReference type="eggNOG" id="COG1309">
    <property type="taxonomic scope" value="Bacteria"/>
</dbReference>
<dbReference type="PATRIC" id="fig|1280953.3.peg.2580"/>
<name>A0A059G5V1_9PROT</name>
<gene>
    <name evidence="4" type="ORF">HOC_12822</name>
</gene>
<dbReference type="InterPro" id="IPR041583">
    <property type="entry name" value="TetR_C_31"/>
</dbReference>
<organism evidence="4 5">
    <name type="scientific">Hyphomonas oceanitis SCH89</name>
    <dbReference type="NCBI Taxonomy" id="1280953"/>
    <lineage>
        <taxon>Bacteria</taxon>
        <taxon>Pseudomonadati</taxon>
        <taxon>Pseudomonadota</taxon>
        <taxon>Alphaproteobacteria</taxon>
        <taxon>Hyphomonadales</taxon>
        <taxon>Hyphomonadaceae</taxon>
        <taxon>Hyphomonas</taxon>
    </lineage>
</organism>
<comment type="caution">
    <text evidence="2">Lacks conserved residue(s) required for the propagation of feature annotation.</text>
</comment>
<sequence>MARIAEQAGMSAGHIYHYFENKDAIIEAIVDRESELHSEKMLGFHDIPREELMHELVERADEGVRTQTDPFQSALNLEIIAEAQRNPAIAEKLRANDAETREAFKRLIGEQMGLSDAEGRVELMFTLFGGLPIRILRNPDLDREALLRYLRKVIRAVLSD</sequence>
<dbReference type="PROSITE" id="PS50977">
    <property type="entry name" value="HTH_TETR_2"/>
    <property type="match status" value="1"/>
</dbReference>
<dbReference type="GO" id="GO:0003677">
    <property type="term" value="F:DNA binding"/>
    <property type="evidence" value="ECO:0007669"/>
    <property type="project" value="UniProtKB-UniRule"/>
</dbReference>
<dbReference type="InterPro" id="IPR001647">
    <property type="entry name" value="HTH_TetR"/>
</dbReference>
<dbReference type="Pfam" id="PF00440">
    <property type="entry name" value="TetR_N"/>
    <property type="match status" value="1"/>
</dbReference>
<accession>A0A059G5V1</accession>
<evidence type="ECO:0000313" key="5">
    <source>
        <dbReference type="Proteomes" id="UP000024942"/>
    </source>
</evidence>
<reference evidence="4 5" key="1">
    <citation type="journal article" date="2014" name="Antonie Van Leeuwenhoek">
        <title>Hyphomonas beringensis sp. nov. and Hyphomonas chukchiensis sp. nov., isolated from surface seawater of the Bering Sea and Chukchi Sea.</title>
        <authorList>
            <person name="Li C."/>
            <person name="Lai Q."/>
            <person name="Li G."/>
            <person name="Dong C."/>
            <person name="Wang J."/>
            <person name="Liao Y."/>
            <person name="Shao Z."/>
        </authorList>
    </citation>
    <scope>NUCLEOTIDE SEQUENCE [LARGE SCALE GENOMIC DNA]</scope>
    <source>
        <strain evidence="4 5">SCH89</strain>
    </source>
</reference>
<evidence type="ECO:0000256" key="1">
    <source>
        <dbReference type="ARBA" id="ARBA00023125"/>
    </source>
</evidence>
<dbReference type="STRING" id="1280953.HOC_12822"/>
<dbReference type="EMBL" id="ARYL01000019">
    <property type="protein sequence ID" value="KDA01940.1"/>
    <property type="molecule type" value="Genomic_DNA"/>
</dbReference>
<dbReference type="InterPro" id="IPR009057">
    <property type="entry name" value="Homeodomain-like_sf"/>
</dbReference>
<feature type="domain" description="HTH tetR-type" evidence="3">
    <location>
        <begin position="1"/>
        <end position="37"/>
    </location>
</feature>